<organism evidence="1 2">
    <name type="scientific">Candidatus Woesebacteria bacterium RBG_13_36_22</name>
    <dbReference type="NCBI Taxonomy" id="1802478"/>
    <lineage>
        <taxon>Bacteria</taxon>
        <taxon>Candidatus Woeseibacteriota</taxon>
    </lineage>
</organism>
<reference evidence="1 2" key="1">
    <citation type="journal article" date="2016" name="Nat. Commun.">
        <title>Thousands of microbial genomes shed light on interconnected biogeochemical processes in an aquifer system.</title>
        <authorList>
            <person name="Anantharaman K."/>
            <person name="Brown C.T."/>
            <person name="Hug L.A."/>
            <person name="Sharon I."/>
            <person name="Castelle C.J."/>
            <person name="Probst A.J."/>
            <person name="Thomas B.C."/>
            <person name="Singh A."/>
            <person name="Wilkins M.J."/>
            <person name="Karaoz U."/>
            <person name="Brodie E.L."/>
            <person name="Williams K.H."/>
            <person name="Hubbard S.S."/>
            <person name="Banfield J.F."/>
        </authorList>
    </citation>
    <scope>NUCLEOTIDE SEQUENCE [LARGE SCALE GENOMIC DNA]</scope>
</reference>
<evidence type="ECO:0008006" key="3">
    <source>
        <dbReference type="Google" id="ProtNLM"/>
    </source>
</evidence>
<name>A0A1F7X1N1_9BACT</name>
<evidence type="ECO:0000313" key="2">
    <source>
        <dbReference type="Proteomes" id="UP000176939"/>
    </source>
</evidence>
<dbReference type="Pfam" id="PF11672">
    <property type="entry name" value="DUF3268"/>
    <property type="match status" value="1"/>
</dbReference>
<protein>
    <recommendedName>
        <fullName evidence="3">DNA topoisomerase type IA zn finger domain-containing protein</fullName>
    </recommendedName>
</protein>
<sequence>MSVFAKDGKDLICPDCGCGAKLINDKEIYGKHYGLMWVCQNYPKCNYRVGCHKGTTTPLGEMANEELREWRSKVHEKLDPLWKTHKYNRGELYQELGIKFNKMPFHTAELKTIEECKNVIKFIHDFYE</sequence>
<dbReference type="EMBL" id="MGFQ01000031">
    <property type="protein sequence ID" value="OGM08986.1"/>
    <property type="molecule type" value="Genomic_DNA"/>
</dbReference>
<gene>
    <name evidence="1" type="ORF">A2Z67_06080</name>
</gene>
<proteinExistence type="predicted"/>
<comment type="caution">
    <text evidence="1">The sequence shown here is derived from an EMBL/GenBank/DDBJ whole genome shotgun (WGS) entry which is preliminary data.</text>
</comment>
<dbReference type="AlphaFoldDB" id="A0A1F7X1N1"/>
<accession>A0A1F7X1N1</accession>
<dbReference type="InterPro" id="IPR021686">
    <property type="entry name" value="DUF3268"/>
</dbReference>
<dbReference type="Proteomes" id="UP000176939">
    <property type="component" value="Unassembled WGS sequence"/>
</dbReference>
<evidence type="ECO:0000313" key="1">
    <source>
        <dbReference type="EMBL" id="OGM08986.1"/>
    </source>
</evidence>